<protein>
    <recommendedName>
        <fullName evidence="3">Cullin N-terminal domain-containing protein</fullName>
    </recommendedName>
</protein>
<reference evidence="1" key="2">
    <citation type="submission" date="2018-05" db="EMBL/GenBank/DDBJ databases">
        <title>OpunRS2 (Oryza punctata Reference Sequence Version 2).</title>
        <authorList>
            <person name="Zhang J."/>
            <person name="Kudrna D."/>
            <person name="Lee S."/>
            <person name="Talag J."/>
            <person name="Welchert J."/>
            <person name="Wing R.A."/>
        </authorList>
    </citation>
    <scope>NUCLEOTIDE SEQUENCE [LARGE SCALE GENOMIC DNA]</scope>
</reference>
<dbReference type="OMA" id="WIGFRDM"/>
<dbReference type="EnsemblPlants" id="OPUNC05G05580.1">
    <property type="protein sequence ID" value="OPUNC05G05580.1"/>
    <property type="gene ID" value="OPUNC05G05580"/>
</dbReference>
<proteinExistence type="predicted"/>
<accession>A0A0E0KZF5</accession>
<dbReference type="PANTHER" id="PTHR11932">
    <property type="entry name" value="CULLIN"/>
    <property type="match status" value="1"/>
</dbReference>
<dbReference type="SUPFAM" id="SSF74788">
    <property type="entry name" value="Cullin repeat-like"/>
    <property type="match status" value="1"/>
</dbReference>
<dbReference type="AlphaFoldDB" id="A0A0E0KZF5"/>
<sequence>MHTAHYQREGAAVESRGDGEDLFRVLPDVILLKIRSMLPADAVARTRFLGRRWAKLPFLPTPPASLLSPQVWRGGILLMDLEDGWCDVLAGVAKLKSIPDASDVMGFSPDEHMHLYRTLYNMCTQKGRMDYSQALFNEHLESIVLPSLNDQEGKFLLREIVQRWEKHKLMVFNKLKSTVKTIVIGMIYDERDGKIIDCALLKNMLDIHVEIRDGQLNMNAQTCILENSYPEYILKAEECLQKEKERAVNYLPKNVSNKDMSLVNHGTNAARCRKDKEKGVMVGFPINLIGGSSIVDEILGRVRGKTPFSHSTFEFGNSSCNPPASEYIPTTLIPHVGRVVAKENEDVVVMLSLDLAEELETIDHIYQQIIREEDPSTKEKTRKLWKFVDRGVKKCTHIRRAISLLGGSSQEIPNYLIR</sequence>
<dbReference type="Gene3D" id="1.20.1310.10">
    <property type="entry name" value="Cullin Repeats"/>
    <property type="match status" value="2"/>
</dbReference>
<dbReference type="InterPro" id="IPR045093">
    <property type="entry name" value="Cullin"/>
</dbReference>
<evidence type="ECO:0000313" key="2">
    <source>
        <dbReference type="Proteomes" id="UP000026962"/>
    </source>
</evidence>
<reference evidence="1" key="1">
    <citation type="submission" date="2015-04" db="UniProtKB">
        <authorList>
            <consortium name="EnsemblPlants"/>
        </authorList>
    </citation>
    <scope>IDENTIFICATION</scope>
</reference>
<dbReference type="Gramene" id="OPUNC05G05580.1">
    <property type="protein sequence ID" value="OPUNC05G05580.1"/>
    <property type="gene ID" value="OPUNC05G05580"/>
</dbReference>
<organism evidence="1">
    <name type="scientific">Oryza punctata</name>
    <name type="common">Red rice</name>
    <dbReference type="NCBI Taxonomy" id="4537"/>
    <lineage>
        <taxon>Eukaryota</taxon>
        <taxon>Viridiplantae</taxon>
        <taxon>Streptophyta</taxon>
        <taxon>Embryophyta</taxon>
        <taxon>Tracheophyta</taxon>
        <taxon>Spermatophyta</taxon>
        <taxon>Magnoliopsida</taxon>
        <taxon>Liliopsida</taxon>
        <taxon>Poales</taxon>
        <taxon>Poaceae</taxon>
        <taxon>BOP clade</taxon>
        <taxon>Oryzoideae</taxon>
        <taxon>Oryzeae</taxon>
        <taxon>Oryzinae</taxon>
        <taxon>Oryza</taxon>
    </lineage>
</organism>
<evidence type="ECO:0000313" key="1">
    <source>
        <dbReference type="EnsemblPlants" id="OPUNC05G05580.1"/>
    </source>
</evidence>
<evidence type="ECO:0008006" key="3">
    <source>
        <dbReference type="Google" id="ProtNLM"/>
    </source>
</evidence>
<dbReference type="InterPro" id="IPR016159">
    <property type="entry name" value="Cullin_repeat-like_dom_sf"/>
</dbReference>
<dbReference type="eggNOG" id="KOG2166">
    <property type="taxonomic scope" value="Eukaryota"/>
</dbReference>
<dbReference type="STRING" id="4537.A0A0E0KZF5"/>
<name>A0A0E0KZF5_ORYPU</name>
<dbReference type="Proteomes" id="UP000026962">
    <property type="component" value="Chromosome 5"/>
</dbReference>
<keyword evidence="2" id="KW-1185">Reference proteome</keyword>